<name>A0A370DR66_9GAMM</name>
<dbReference type="EMBL" id="QFXE01000008">
    <property type="protein sequence ID" value="RDH86869.1"/>
    <property type="molecule type" value="Genomic_DNA"/>
</dbReference>
<evidence type="ECO:0000313" key="6">
    <source>
        <dbReference type="EMBL" id="RDH86869.1"/>
    </source>
</evidence>
<comment type="subcellular location">
    <subcellularLocation>
        <location evidence="1">Cell envelope</location>
    </subcellularLocation>
</comment>
<dbReference type="GO" id="GO:1990281">
    <property type="term" value="C:efflux pump complex"/>
    <property type="evidence" value="ECO:0007669"/>
    <property type="project" value="TreeGrafter"/>
</dbReference>
<dbReference type="Gene3D" id="2.40.30.170">
    <property type="match status" value="1"/>
</dbReference>
<dbReference type="PANTHER" id="PTHR30469:SF15">
    <property type="entry name" value="HLYD FAMILY OF SECRETION PROTEINS"/>
    <property type="match status" value="1"/>
</dbReference>
<dbReference type="Gene3D" id="2.40.420.20">
    <property type="match status" value="1"/>
</dbReference>
<dbReference type="PANTHER" id="PTHR30469">
    <property type="entry name" value="MULTIDRUG RESISTANCE PROTEIN MDTA"/>
    <property type="match status" value="1"/>
</dbReference>
<dbReference type="Gene3D" id="1.10.287.470">
    <property type="entry name" value="Helix hairpin bin"/>
    <property type="match status" value="1"/>
</dbReference>
<evidence type="ECO:0000259" key="5">
    <source>
        <dbReference type="Pfam" id="PF25967"/>
    </source>
</evidence>
<evidence type="ECO:0000256" key="1">
    <source>
        <dbReference type="ARBA" id="ARBA00004196"/>
    </source>
</evidence>
<dbReference type="AlphaFoldDB" id="A0A370DR66"/>
<organism evidence="6 7">
    <name type="scientific">endosymbiont of Escarpia spicata</name>
    <dbReference type="NCBI Taxonomy" id="2200908"/>
    <lineage>
        <taxon>Bacteria</taxon>
        <taxon>Pseudomonadati</taxon>
        <taxon>Pseudomonadota</taxon>
        <taxon>Gammaproteobacteria</taxon>
        <taxon>sulfur-oxidizing symbionts</taxon>
    </lineage>
</organism>
<dbReference type="InterPro" id="IPR058627">
    <property type="entry name" value="MdtA-like_C"/>
</dbReference>
<dbReference type="InterPro" id="IPR058625">
    <property type="entry name" value="MdtA-like_BSH"/>
</dbReference>
<evidence type="ECO:0000256" key="3">
    <source>
        <dbReference type="ARBA" id="ARBA00022448"/>
    </source>
</evidence>
<evidence type="ECO:0000256" key="2">
    <source>
        <dbReference type="ARBA" id="ARBA00009477"/>
    </source>
</evidence>
<dbReference type="Pfam" id="PF25917">
    <property type="entry name" value="BSH_RND"/>
    <property type="match status" value="1"/>
</dbReference>
<keyword evidence="7" id="KW-1185">Reference proteome</keyword>
<protein>
    <submittedName>
        <fullName evidence="6">Efflux RND transporter periplasmic adaptor subunit</fullName>
    </submittedName>
</protein>
<accession>A0A370DR66</accession>
<feature type="domain" description="Multidrug resistance protein MdtA-like C-terminal permuted SH3" evidence="5">
    <location>
        <begin position="318"/>
        <end position="371"/>
    </location>
</feature>
<dbReference type="SUPFAM" id="SSF111369">
    <property type="entry name" value="HlyD-like secretion proteins"/>
    <property type="match status" value="1"/>
</dbReference>
<keyword evidence="3" id="KW-0813">Transport</keyword>
<comment type="similarity">
    <text evidence="2">Belongs to the membrane fusion protein (MFP) (TC 8.A.1) family.</text>
</comment>
<feature type="domain" description="Multidrug resistance protein MdtA-like barrel-sandwich hybrid" evidence="4">
    <location>
        <begin position="68"/>
        <end position="230"/>
    </location>
</feature>
<gene>
    <name evidence="6" type="ORF">DIZ78_07715</name>
</gene>
<reference evidence="6 7" key="1">
    <citation type="journal article" date="2018" name="ISME J.">
        <title>Endosymbiont genomes yield clues of tubeworm success.</title>
        <authorList>
            <person name="Li Y."/>
            <person name="Liles M.R."/>
            <person name="Halanych K.M."/>
        </authorList>
    </citation>
    <scope>NUCLEOTIDE SEQUENCE [LARGE SCALE GENOMIC DNA]</scope>
    <source>
        <strain evidence="6">A1462</strain>
    </source>
</reference>
<dbReference type="NCBIfam" id="TIGR01730">
    <property type="entry name" value="RND_mfp"/>
    <property type="match status" value="1"/>
</dbReference>
<comment type="caution">
    <text evidence="6">The sequence shown here is derived from an EMBL/GenBank/DDBJ whole genome shotgun (WGS) entry which is preliminary data.</text>
</comment>
<sequence>MASPLRRTLLTFLILLLTVFVVMTLWRTRPQPEVVMKKPQVTRVEVVQAVARDINPLVRQTGLLRPWRVASLRFEVKGDLVERLVEPGQKVKHGQLLLRLDDADYRDAVTENEARLTETRAAIRRDRSLLGLAKENRKLAEQEYRRLVKLGEGSLSSASTRDSARQQLLKLSSDEARLAFSIESSQARLVREAAALKRAQRNLQRTRLSAPFDGLVNKVEAEVGDYLQTSPRVVELIQGEFLELYVEVSGDVAAALRIGQKLIIKIDGAEQEGELTALQPDPDAKTHTHPLQIRLPADGLLPGMLGEVLLPLEPRSGALVIPPAALLREEGRVYVFVVDAGRLQRRAVVPGIRYESQQLILSGLAEGELLVARDVEVLSDGIKVTAEAVESGR</sequence>
<evidence type="ECO:0000313" key="7">
    <source>
        <dbReference type="Proteomes" id="UP000254771"/>
    </source>
</evidence>
<dbReference type="Gene3D" id="2.40.50.100">
    <property type="match status" value="1"/>
</dbReference>
<evidence type="ECO:0000259" key="4">
    <source>
        <dbReference type="Pfam" id="PF25917"/>
    </source>
</evidence>
<proteinExistence type="inferred from homology"/>
<dbReference type="Proteomes" id="UP000254771">
    <property type="component" value="Unassembled WGS sequence"/>
</dbReference>
<dbReference type="InterPro" id="IPR006143">
    <property type="entry name" value="RND_pump_MFP"/>
</dbReference>
<dbReference type="Pfam" id="PF25967">
    <property type="entry name" value="RND-MFP_C"/>
    <property type="match status" value="1"/>
</dbReference>
<dbReference type="GO" id="GO:0015562">
    <property type="term" value="F:efflux transmembrane transporter activity"/>
    <property type="evidence" value="ECO:0007669"/>
    <property type="project" value="TreeGrafter"/>
</dbReference>